<dbReference type="Proteomes" id="UP000199492">
    <property type="component" value="Unassembled WGS sequence"/>
</dbReference>
<evidence type="ECO:0000313" key="2">
    <source>
        <dbReference type="Proteomes" id="UP000199492"/>
    </source>
</evidence>
<protein>
    <submittedName>
        <fullName evidence="1">Uncharacterized protein</fullName>
    </submittedName>
</protein>
<accession>A0A1G7X948</accession>
<evidence type="ECO:0000313" key="1">
    <source>
        <dbReference type="EMBL" id="SDG80712.1"/>
    </source>
</evidence>
<organism evidence="1 2">
    <name type="scientific">Winogradskyella thalassocola</name>
    <dbReference type="NCBI Taxonomy" id="262004"/>
    <lineage>
        <taxon>Bacteria</taxon>
        <taxon>Pseudomonadati</taxon>
        <taxon>Bacteroidota</taxon>
        <taxon>Flavobacteriia</taxon>
        <taxon>Flavobacteriales</taxon>
        <taxon>Flavobacteriaceae</taxon>
        <taxon>Winogradskyella</taxon>
    </lineage>
</organism>
<dbReference type="STRING" id="262004.SAMN04489796_101640"/>
<dbReference type="AlphaFoldDB" id="A0A1G7X948"/>
<reference evidence="2" key="1">
    <citation type="submission" date="2016-10" db="EMBL/GenBank/DDBJ databases">
        <authorList>
            <person name="Varghese N."/>
            <person name="Submissions S."/>
        </authorList>
    </citation>
    <scope>NUCLEOTIDE SEQUENCE [LARGE SCALE GENOMIC DNA]</scope>
    <source>
        <strain evidence="2">DSM 15363</strain>
    </source>
</reference>
<sequence length="61" mass="7356">MYNRSEVKKRKLKDKKLEIMYRERIHAGTVGLVFKNGNYTRVITEGKHWIKFSEQVLRCDL</sequence>
<gene>
    <name evidence="1" type="ORF">SAMN04489796_101640</name>
</gene>
<dbReference type="EMBL" id="FNCZ01000001">
    <property type="protein sequence ID" value="SDG80712.1"/>
    <property type="molecule type" value="Genomic_DNA"/>
</dbReference>
<name>A0A1G7X948_9FLAO</name>
<proteinExistence type="predicted"/>
<keyword evidence="2" id="KW-1185">Reference proteome</keyword>